<dbReference type="OrthoDB" id="9807077at2"/>
<dbReference type="FunFam" id="3.50.30.80:FF:000001">
    <property type="entry name" value="Dihydroxy-acid dehydratase"/>
    <property type="match status" value="1"/>
</dbReference>
<feature type="binding site" evidence="15">
    <location>
        <position position="123"/>
    </location>
    <ligand>
        <name>Mg(2+)</name>
        <dbReference type="ChEBI" id="CHEBI:18420"/>
    </ligand>
</feature>
<proteinExistence type="inferred from homology"/>
<evidence type="ECO:0000256" key="14">
    <source>
        <dbReference type="ARBA" id="ARBA00029490"/>
    </source>
</evidence>
<feature type="domain" description="Dihydroxy-acid/6-phosphogluconate dehydratase N-terminal" evidence="16">
    <location>
        <begin position="34"/>
        <end position="365"/>
    </location>
</feature>
<keyword evidence="8 15" id="KW-0411">Iron-sulfur</keyword>
<keyword evidence="6 15" id="KW-0460">Magnesium</keyword>
<dbReference type="HAMAP" id="MF_00012">
    <property type="entry name" value="IlvD"/>
    <property type="match status" value="1"/>
</dbReference>
<comment type="caution">
    <text evidence="15">Lacks conserved residue(s) required for the propagation of feature annotation.</text>
</comment>
<keyword evidence="5 15" id="KW-0479">Metal-binding</keyword>
<keyword evidence="9 15" id="KW-0456">Lyase</keyword>
<dbReference type="Proteomes" id="UP000315736">
    <property type="component" value="Unassembled WGS sequence"/>
</dbReference>
<reference evidence="18 19" key="1">
    <citation type="submission" date="2019-07" db="EMBL/GenBank/DDBJ databases">
        <title>Tepidimonas alkaliphilus YIM 72238 draft genome.</title>
        <authorList>
            <person name="Da Costa M.S."/>
            <person name="Froufe H.J.C."/>
            <person name="Egas C."/>
            <person name="Albuquerque L."/>
        </authorList>
    </citation>
    <scope>NUCLEOTIDE SEQUENCE [LARGE SCALE GENOMIC DNA]</scope>
    <source>
        <strain evidence="18 19">YIM 72238</strain>
    </source>
</reference>
<dbReference type="UniPathway" id="UPA00047">
    <property type="reaction ID" value="UER00057"/>
</dbReference>
<dbReference type="NCBIfam" id="TIGR00110">
    <property type="entry name" value="ilvD"/>
    <property type="match status" value="1"/>
</dbReference>
<evidence type="ECO:0000256" key="7">
    <source>
        <dbReference type="ARBA" id="ARBA00023004"/>
    </source>
</evidence>
<evidence type="ECO:0000256" key="8">
    <source>
        <dbReference type="ARBA" id="ARBA00023014"/>
    </source>
</evidence>
<dbReference type="GO" id="GO:0005829">
    <property type="term" value="C:cytosol"/>
    <property type="evidence" value="ECO:0007669"/>
    <property type="project" value="TreeGrafter"/>
</dbReference>
<dbReference type="SUPFAM" id="SSF52016">
    <property type="entry name" value="LeuD/IlvD-like"/>
    <property type="match status" value="1"/>
</dbReference>
<comment type="pathway">
    <text evidence="13 15">Amino-acid biosynthesis; L-isoleucine biosynthesis; L-isoleucine from 2-oxobutanoate: step 3/4.</text>
</comment>
<comment type="catalytic activity">
    <reaction evidence="11">
        <text>(2R)-2,3-dihydroxy-3-methylbutanoate = 3-methyl-2-oxobutanoate + H2O</text>
        <dbReference type="Rhea" id="RHEA:24809"/>
        <dbReference type="ChEBI" id="CHEBI:11851"/>
        <dbReference type="ChEBI" id="CHEBI:15377"/>
        <dbReference type="ChEBI" id="CHEBI:49072"/>
        <dbReference type="EC" id="4.2.1.9"/>
    </reaction>
    <physiologicalReaction direction="left-to-right" evidence="11">
        <dbReference type="Rhea" id="RHEA:24810"/>
    </physiologicalReaction>
</comment>
<evidence type="ECO:0000256" key="15">
    <source>
        <dbReference type="HAMAP-Rule" id="MF_00012"/>
    </source>
</evidence>
<comment type="function">
    <text evidence="15">Functions in the biosynthesis of branched-chain amino acids. Catalyzes the dehydration of (2R,3R)-2,3-dihydroxy-3-methylpentanoate (2,3-dihydroxy-3-methylvalerate) into 2-oxo-3-methylpentanoate (2-oxo-3-methylvalerate) and of (2R)-2,3-dihydroxy-3-methylbutanoate (2,3-dihydroxyisovalerate) into 2-oxo-3-methylbutanoate (2-oxoisovalerate), the penultimate precursor to L-isoleucine and L-valine, respectively.</text>
</comment>
<evidence type="ECO:0000256" key="1">
    <source>
        <dbReference type="ARBA" id="ARBA00001946"/>
    </source>
</evidence>
<keyword evidence="3 15" id="KW-0028">Amino-acid biosynthesis</keyword>
<evidence type="ECO:0000256" key="11">
    <source>
        <dbReference type="ARBA" id="ARBA00029304"/>
    </source>
</evidence>
<dbReference type="PROSITE" id="PS00887">
    <property type="entry name" value="ILVD_EDD_2"/>
    <property type="match status" value="1"/>
</dbReference>
<evidence type="ECO:0000256" key="2">
    <source>
        <dbReference type="ARBA" id="ARBA00006486"/>
    </source>
</evidence>
<evidence type="ECO:0000313" key="18">
    <source>
        <dbReference type="EMBL" id="TSE18991.1"/>
    </source>
</evidence>
<organism evidence="18 19">
    <name type="scientific">Tepidimonas alkaliphilus</name>
    <dbReference type="NCBI Taxonomy" id="2588942"/>
    <lineage>
        <taxon>Bacteria</taxon>
        <taxon>Pseudomonadati</taxon>
        <taxon>Pseudomonadota</taxon>
        <taxon>Betaproteobacteria</taxon>
        <taxon>Burkholderiales</taxon>
        <taxon>Tepidimonas</taxon>
    </lineage>
</organism>
<feature type="modified residue" description="N6-carboxylysine" evidence="15">
    <location>
        <position position="124"/>
    </location>
</feature>
<comment type="cofactor">
    <cofactor evidence="1 15">
        <name>Mg(2+)</name>
        <dbReference type="ChEBI" id="CHEBI:18420"/>
    </cofactor>
</comment>
<evidence type="ECO:0000256" key="9">
    <source>
        <dbReference type="ARBA" id="ARBA00023239"/>
    </source>
</evidence>
<dbReference type="GO" id="GO:0004160">
    <property type="term" value="F:dihydroxy-acid dehydratase activity"/>
    <property type="evidence" value="ECO:0007669"/>
    <property type="project" value="UniProtKB-UniRule"/>
</dbReference>
<dbReference type="GO" id="GO:0000287">
    <property type="term" value="F:magnesium ion binding"/>
    <property type="evidence" value="ECO:0007669"/>
    <property type="project" value="UniProtKB-UniRule"/>
</dbReference>
<keyword evidence="10 15" id="KW-0100">Branched-chain amino acid biosynthesis</keyword>
<feature type="binding site" evidence="15">
    <location>
        <position position="497"/>
    </location>
    <ligand>
        <name>Mg(2+)</name>
        <dbReference type="ChEBI" id="CHEBI:18420"/>
    </ligand>
</feature>
<sequence length="620" mass="66402">MPAYRSRTTTQGRNMAGARALWRATGMKDGDFDKPIIAVANSFTQFVPGHVHLKDLGQLVCREIEAAGGVAKEFNTIAVDDGIAMGHDGMLYSLPSRELIADSVEYMVNAHCADALVCISNCDKITPGMLMAAMRLNIPTVFVSGGPMEAGKVRLAAPGEQTVQIKKLDLVDAMVMAADPHVDEATVAEVERSACPTCGSCSGMFTANSMNCLTEALGLSLPGNGTVLATHADREQLFRRAGRLIVELARRYYEQDDASVLPRSIASFEAFENAMSLDIAMGGSTNTILHLLAVAQEAGVPFTMADIDRLSRRVPTLCKVAPNTPLYHIEDVHRAGGIMAILGELARAGLLHTGVRTVHSATLAEALARWDVMVTESEDVRTFYRAGPAGIPTQQPFSQSTRWPTLDLDRAQGCIRSVAHAYSRDGGLAVLRGNLAPDGCVVKTAGVDESILVFEGVAHVVESQEEAVEHILGDRVQPGEVVVVRYEGPRGGPGMQEMLYPTSYLKSKGLGKVCALLTDGRFSGGTSGLSIGHVSPEAAAGGPIGLVRDGDRIRIDIPNRRIDVLVSDEELARRRAEQDRLGWKPARPRARKVSTALQAYALLATSADRGAVRDVSRLSV</sequence>
<name>A0A554W5Y1_9BURK</name>
<dbReference type="InterPro" id="IPR042096">
    <property type="entry name" value="Dihydro-acid_dehy_C"/>
</dbReference>
<dbReference type="GO" id="GO:0009097">
    <property type="term" value="P:isoleucine biosynthetic process"/>
    <property type="evidence" value="ECO:0007669"/>
    <property type="project" value="UniProtKB-UniRule"/>
</dbReference>
<dbReference type="AlphaFoldDB" id="A0A554W5Y1"/>
<comment type="caution">
    <text evidence="18">The sequence shown here is derived from an EMBL/GenBank/DDBJ whole genome shotgun (WGS) entry which is preliminary data.</text>
</comment>
<dbReference type="Pfam" id="PF00920">
    <property type="entry name" value="ILVD_EDD_N"/>
    <property type="match status" value="1"/>
</dbReference>
<feature type="active site" description="Proton acceptor" evidence="15">
    <location>
        <position position="523"/>
    </location>
</feature>
<dbReference type="GO" id="GO:0051537">
    <property type="term" value="F:2 iron, 2 sulfur cluster binding"/>
    <property type="evidence" value="ECO:0007669"/>
    <property type="project" value="UniProtKB-UniRule"/>
</dbReference>
<dbReference type="EC" id="4.2.1.9" evidence="14 15"/>
<comment type="catalytic activity">
    <reaction evidence="15">
        <text>(2R,3R)-2,3-dihydroxy-3-methylpentanoate = (S)-3-methyl-2-oxopentanoate + H2O</text>
        <dbReference type="Rhea" id="RHEA:27694"/>
        <dbReference type="ChEBI" id="CHEBI:15377"/>
        <dbReference type="ChEBI" id="CHEBI:35146"/>
        <dbReference type="ChEBI" id="CHEBI:49258"/>
        <dbReference type="EC" id="4.2.1.9"/>
    </reaction>
</comment>
<comment type="pathway">
    <text evidence="12 15">Amino-acid biosynthesis; L-valine biosynthesis; L-valine from pyruvate: step 3/4.</text>
</comment>
<dbReference type="InterPro" id="IPR037237">
    <property type="entry name" value="IlvD/EDD_N"/>
</dbReference>
<evidence type="ECO:0000256" key="12">
    <source>
        <dbReference type="ARBA" id="ARBA00029436"/>
    </source>
</evidence>
<dbReference type="Gene3D" id="3.50.30.80">
    <property type="entry name" value="IlvD/EDD C-terminal domain-like"/>
    <property type="match status" value="1"/>
</dbReference>
<gene>
    <name evidence="15 18" type="primary">ilvD</name>
    <name evidence="18" type="ORF">Talka_01755</name>
</gene>
<accession>A0A554W5Y1</accession>
<evidence type="ECO:0000256" key="6">
    <source>
        <dbReference type="ARBA" id="ARBA00022842"/>
    </source>
</evidence>
<dbReference type="SUPFAM" id="SSF143975">
    <property type="entry name" value="IlvD/EDD N-terminal domain-like"/>
    <property type="match status" value="1"/>
</dbReference>
<dbReference type="InterPro" id="IPR056740">
    <property type="entry name" value="ILV_EDD_C"/>
</dbReference>
<feature type="binding site" description="via carbamate group" evidence="15">
    <location>
        <position position="124"/>
    </location>
    <ligand>
        <name>Mg(2+)</name>
        <dbReference type="ChEBI" id="CHEBI:18420"/>
    </ligand>
</feature>
<comment type="similarity">
    <text evidence="2 15">Belongs to the IlvD/Edd family.</text>
</comment>
<comment type="subunit">
    <text evidence="15">Homodimer.</text>
</comment>
<dbReference type="UniPathway" id="UPA00049">
    <property type="reaction ID" value="UER00061"/>
</dbReference>
<protein>
    <recommendedName>
        <fullName evidence="14 15">Dihydroxy-acid dehydratase</fullName>
        <shortName evidence="15">DAD</shortName>
        <ecNumber evidence="14 15">4.2.1.9</ecNumber>
    </recommendedName>
</protein>
<dbReference type="InterPro" id="IPR020558">
    <property type="entry name" value="DiOHA_6PGluconate_deHydtase_CS"/>
</dbReference>
<evidence type="ECO:0000259" key="16">
    <source>
        <dbReference type="Pfam" id="PF00920"/>
    </source>
</evidence>
<evidence type="ECO:0000313" key="19">
    <source>
        <dbReference type="Proteomes" id="UP000315736"/>
    </source>
</evidence>
<evidence type="ECO:0000256" key="5">
    <source>
        <dbReference type="ARBA" id="ARBA00022723"/>
    </source>
</evidence>
<keyword evidence="7 15" id="KW-0408">Iron</keyword>
<dbReference type="InterPro" id="IPR004404">
    <property type="entry name" value="DihydroxyA_deHydtase"/>
</dbReference>
<evidence type="ECO:0000256" key="10">
    <source>
        <dbReference type="ARBA" id="ARBA00023304"/>
    </source>
</evidence>
<dbReference type="EMBL" id="VJNB01000009">
    <property type="protein sequence ID" value="TSE18991.1"/>
    <property type="molecule type" value="Genomic_DNA"/>
</dbReference>
<dbReference type="NCBIfam" id="NF009103">
    <property type="entry name" value="PRK12448.1"/>
    <property type="match status" value="1"/>
</dbReference>
<dbReference type="Pfam" id="PF24877">
    <property type="entry name" value="ILV_EDD_C"/>
    <property type="match status" value="1"/>
</dbReference>
<keyword evidence="4 15" id="KW-0001">2Fe-2S</keyword>
<dbReference type="GO" id="GO:0009099">
    <property type="term" value="P:L-valine biosynthetic process"/>
    <property type="evidence" value="ECO:0007669"/>
    <property type="project" value="UniProtKB-UniRule"/>
</dbReference>
<feature type="domain" description="Dihydroxy-acid/6-phosphogluconate dehydratase C-terminal" evidence="17">
    <location>
        <begin position="414"/>
        <end position="611"/>
    </location>
</feature>
<dbReference type="RefSeq" id="WP_143890782.1">
    <property type="nucleotide sequence ID" value="NZ_VJNB01000009.1"/>
</dbReference>
<keyword evidence="19" id="KW-1185">Reference proteome</keyword>
<evidence type="ECO:0000259" key="17">
    <source>
        <dbReference type="Pfam" id="PF24877"/>
    </source>
</evidence>
<comment type="cofactor">
    <cofactor evidence="15">
        <name>[2Fe-2S] cluster</name>
        <dbReference type="ChEBI" id="CHEBI:190135"/>
    </cofactor>
    <text evidence="15">Binds 1 [2Fe-2S] cluster per subunit. This cluster acts as a Lewis acid cofactor.</text>
</comment>
<feature type="binding site" evidence="15">
    <location>
        <position position="81"/>
    </location>
    <ligand>
        <name>Mg(2+)</name>
        <dbReference type="ChEBI" id="CHEBI:18420"/>
    </ligand>
</feature>
<dbReference type="PANTHER" id="PTHR43661:SF3">
    <property type="entry name" value="D-XYLONATE DEHYDRATASE YAGF-RELATED"/>
    <property type="match status" value="1"/>
</dbReference>
<dbReference type="PROSITE" id="PS00886">
    <property type="entry name" value="ILVD_EDD_1"/>
    <property type="match status" value="1"/>
</dbReference>
<dbReference type="PANTHER" id="PTHR43661">
    <property type="entry name" value="D-XYLONATE DEHYDRATASE"/>
    <property type="match status" value="1"/>
</dbReference>
<evidence type="ECO:0000256" key="4">
    <source>
        <dbReference type="ARBA" id="ARBA00022714"/>
    </source>
</evidence>
<evidence type="ECO:0000256" key="13">
    <source>
        <dbReference type="ARBA" id="ARBA00029437"/>
    </source>
</evidence>
<evidence type="ECO:0000256" key="3">
    <source>
        <dbReference type="ARBA" id="ARBA00022605"/>
    </source>
</evidence>
<dbReference type="InterPro" id="IPR000581">
    <property type="entry name" value="ILV_EDD_N"/>
</dbReference>